<gene>
    <name evidence="1" type="ORF">EF384_05375</name>
</gene>
<reference evidence="1 2" key="1">
    <citation type="submission" date="2018-11" db="EMBL/GenBank/DDBJ databases">
        <title>Aerococcus sp. SJQ22, whole genome shotgun sequence.</title>
        <authorList>
            <person name="Sun L."/>
            <person name="Gao X."/>
            <person name="Chen W."/>
            <person name="Huang K."/>
        </authorList>
    </citation>
    <scope>NUCLEOTIDE SEQUENCE [LARGE SCALE GENOMIC DNA]</scope>
    <source>
        <strain evidence="1 2">SJQ22</strain>
    </source>
</reference>
<dbReference type="AlphaFoldDB" id="A0A3N4GMZ1"/>
<protein>
    <submittedName>
        <fullName evidence="1">Uncharacterized protein</fullName>
    </submittedName>
</protein>
<sequence length="66" mass="7562">MFAKLGKNCDSTMRFYSGRFRILVQNEMPFGTSSRYLYTIKSHSVQPANVLQNGNPFSTAPDFYTE</sequence>
<dbReference type="EMBL" id="RKMG01000014">
    <property type="protein sequence ID" value="RPA60511.1"/>
    <property type="molecule type" value="Genomic_DNA"/>
</dbReference>
<keyword evidence="2" id="KW-1185">Reference proteome</keyword>
<dbReference type="Proteomes" id="UP000273977">
    <property type="component" value="Unassembled WGS sequence"/>
</dbReference>
<evidence type="ECO:0000313" key="1">
    <source>
        <dbReference type="EMBL" id="RPA60511.1"/>
    </source>
</evidence>
<proteinExistence type="predicted"/>
<evidence type="ECO:0000313" key="2">
    <source>
        <dbReference type="Proteomes" id="UP000273977"/>
    </source>
</evidence>
<organism evidence="1 2">
    <name type="scientific">Aerococcus agrisoli</name>
    <dbReference type="NCBI Taxonomy" id="2487350"/>
    <lineage>
        <taxon>Bacteria</taxon>
        <taxon>Bacillati</taxon>
        <taxon>Bacillota</taxon>
        <taxon>Bacilli</taxon>
        <taxon>Lactobacillales</taxon>
        <taxon>Aerococcaceae</taxon>
        <taxon>Aerococcus</taxon>
    </lineage>
</organism>
<comment type="caution">
    <text evidence="1">The sequence shown here is derived from an EMBL/GenBank/DDBJ whole genome shotgun (WGS) entry which is preliminary data.</text>
</comment>
<name>A0A3N4GMZ1_9LACT</name>
<accession>A0A3N4GMZ1</accession>